<proteinExistence type="predicted"/>
<accession>S0P7E1</accession>
<evidence type="ECO:0000313" key="1">
    <source>
        <dbReference type="EMBL" id="EOT86205.1"/>
    </source>
</evidence>
<reference evidence="1 2" key="1">
    <citation type="submission" date="2013-03" db="EMBL/GenBank/DDBJ databases">
        <title>The Genome Sequence of Enterococcus sulfureus ATCC_49903 (PacBio/Illumina hybrid assembly).</title>
        <authorList>
            <consortium name="The Broad Institute Genomics Platform"/>
            <consortium name="The Broad Institute Genome Sequencing Center for Infectious Disease"/>
            <person name="Earl A."/>
            <person name="Russ C."/>
            <person name="Gilmore M."/>
            <person name="Surin D."/>
            <person name="Walker B."/>
            <person name="Young S."/>
            <person name="Zeng Q."/>
            <person name="Gargeya S."/>
            <person name="Fitzgerald M."/>
            <person name="Haas B."/>
            <person name="Abouelleil A."/>
            <person name="Allen A.W."/>
            <person name="Alvarado L."/>
            <person name="Arachchi H.M."/>
            <person name="Berlin A.M."/>
            <person name="Chapman S.B."/>
            <person name="Gainer-Dewar J."/>
            <person name="Goldberg J."/>
            <person name="Griggs A."/>
            <person name="Gujja S."/>
            <person name="Hansen M."/>
            <person name="Howarth C."/>
            <person name="Imamovic A."/>
            <person name="Ireland A."/>
            <person name="Larimer J."/>
            <person name="McCowan C."/>
            <person name="Murphy C."/>
            <person name="Pearson M."/>
            <person name="Poon T.W."/>
            <person name="Priest M."/>
            <person name="Roberts A."/>
            <person name="Saif S."/>
            <person name="Shea T."/>
            <person name="Sisk P."/>
            <person name="Sykes S."/>
            <person name="Wortman J."/>
            <person name="Nusbaum C."/>
            <person name="Birren B."/>
        </authorList>
    </citation>
    <scope>NUCLEOTIDE SEQUENCE [LARGE SCALE GENOMIC DNA]</scope>
    <source>
        <strain evidence="1 2">ATCC 49903</strain>
    </source>
</reference>
<dbReference type="Proteomes" id="UP000015961">
    <property type="component" value="Unassembled WGS sequence"/>
</dbReference>
<dbReference type="AlphaFoldDB" id="S0P7E1"/>
<organism evidence="1 2">
    <name type="scientific">Enterococcus sulfureus ATCC 49903</name>
    <dbReference type="NCBI Taxonomy" id="1140003"/>
    <lineage>
        <taxon>Bacteria</taxon>
        <taxon>Bacillati</taxon>
        <taxon>Bacillota</taxon>
        <taxon>Bacilli</taxon>
        <taxon>Lactobacillales</taxon>
        <taxon>Enterococcaceae</taxon>
        <taxon>Enterococcus</taxon>
    </lineage>
</organism>
<gene>
    <name evidence="1" type="ORF">I573_00958</name>
</gene>
<dbReference type="EMBL" id="ASWO01000003">
    <property type="protein sequence ID" value="EOT86205.1"/>
    <property type="molecule type" value="Genomic_DNA"/>
</dbReference>
<protein>
    <submittedName>
        <fullName evidence="1">Uncharacterized protein</fullName>
    </submittedName>
</protein>
<keyword evidence="2" id="KW-1185">Reference proteome</keyword>
<comment type="caution">
    <text evidence="1">The sequence shown here is derived from an EMBL/GenBank/DDBJ whole genome shotgun (WGS) entry which is preliminary data.</text>
</comment>
<evidence type="ECO:0000313" key="2">
    <source>
        <dbReference type="Proteomes" id="UP000015961"/>
    </source>
</evidence>
<sequence>MLLLLFILVMTGFGLWGFTLRAKWLEEQIKKK</sequence>
<name>S0P7E1_9ENTE</name>